<dbReference type="FunFam" id="2.40.33.10:FF:000001">
    <property type="entry name" value="Pyruvate kinase"/>
    <property type="match status" value="1"/>
</dbReference>
<gene>
    <name evidence="19" type="ordered locus">Olsu_0549</name>
</gene>
<name>E1QZ50_OLSUV</name>
<dbReference type="InterPro" id="IPR015806">
    <property type="entry name" value="Pyrv_Knase_insert_dom_sf"/>
</dbReference>
<dbReference type="eggNOG" id="COG0469">
    <property type="taxonomic scope" value="Bacteria"/>
</dbReference>
<dbReference type="PATRIC" id="fig|633147.7.peg.1004"/>
<evidence type="ECO:0000256" key="3">
    <source>
        <dbReference type="ARBA" id="ARBA00004997"/>
    </source>
</evidence>
<dbReference type="SUPFAM" id="SSF50800">
    <property type="entry name" value="PK beta-barrel domain-like"/>
    <property type="match status" value="1"/>
</dbReference>
<accession>E1QZ50</accession>
<evidence type="ECO:0000256" key="15">
    <source>
        <dbReference type="NCBIfam" id="TIGR01064"/>
    </source>
</evidence>
<dbReference type="Pfam" id="PF00224">
    <property type="entry name" value="PK"/>
    <property type="match status" value="1"/>
</dbReference>
<dbReference type="UniPathway" id="UPA00109">
    <property type="reaction ID" value="UER00188"/>
</dbReference>
<evidence type="ECO:0000256" key="4">
    <source>
        <dbReference type="ARBA" id="ARBA00008663"/>
    </source>
</evidence>
<dbReference type="KEGG" id="ols:Olsu_0549"/>
<dbReference type="PANTHER" id="PTHR11817">
    <property type="entry name" value="PYRUVATE KINASE"/>
    <property type="match status" value="1"/>
</dbReference>
<dbReference type="GO" id="GO:0004743">
    <property type="term" value="F:pyruvate kinase activity"/>
    <property type="evidence" value="ECO:0007669"/>
    <property type="project" value="UniProtKB-UniRule"/>
</dbReference>
<evidence type="ECO:0000259" key="18">
    <source>
        <dbReference type="Pfam" id="PF02887"/>
    </source>
</evidence>
<dbReference type="PRINTS" id="PR01050">
    <property type="entry name" value="PYRUVTKNASE"/>
</dbReference>
<evidence type="ECO:0000313" key="19">
    <source>
        <dbReference type="EMBL" id="ADK67664.1"/>
    </source>
</evidence>
<evidence type="ECO:0000256" key="16">
    <source>
        <dbReference type="RuleBase" id="RU000504"/>
    </source>
</evidence>
<keyword evidence="9" id="KW-0547">Nucleotide-binding</keyword>
<comment type="cofactor">
    <cofactor evidence="2">
        <name>K(+)</name>
        <dbReference type="ChEBI" id="CHEBI:29103"/>
    </cofactor>
</comment>
<dbReference type="FunFam" id="3.20.20.60:FF:000001">
    <property type="entry name" value="Pyruvate kinase"/>
    <property type="match status" value="1"/>
</dbReference>
<comment type="similarity">
    <text evidence="4 16">Belongs to the pyruvate kinase family.</text>
</comment>
<keyword evidence="8" id="KW-0479">Metal-binding</keyword>
<evidence type="ECO:0000256" key="7">
    <source>
        <dbReference type="ARBA" id="ARBA00022679"/>
    </source>
</evidence>
<dbReference type="Gene3D" id="3.20.20.60">
    <property type="entry name" value="Phosphoenolpyruvate-binding domains"/>
    <property type="match status" value="1"/>
</dbReference>
<evidence type="ECO:0000256" key="1">
    <source>
        <dbReference type="ARBA" id="ARBA00001946"/>
    </source>
</evidence>
<dbReference type="Proteomes" id="UP000000333">
    <property type="component" value="Chromosome"/>
</dbReference>
<dbReference type="EMBL" id="CP002106">
    <property type="protein sequence ID" value="ADK67664.1"/>
    <property type="molecule type" value="Genomic_DNA"/>
</dbReference>
<dbReference type="EC" id="2.7.1.40" evidence="6 15"/>
<evidence type="ECO:0000256" key="12">
    <source>
        <dbReference type="ARBA" id="ARBA00022842"/>
    </source>
</evidence>
<dbReference type="GO" id="GO:0000287">
    <property type="term" value="F:magnesium ion binding"/>
    <property type="evidence" value="ECO:0007669"/>
    <property type="project" value="UniProtKB-UniRule"/>
</dbReference>
<dbReference type="GeneID" id="78511985"/>
<dbReference type="NCBIfam" id="NF004978">
    <property type="entry name" value="PRK06354.1"/>
    <property type="match status" value="1"/>
</dbReference>
<evidence type="ECO:0000256" key="6">
    <source>
        <dbReference type="ARBA" id="ARBA00012142"/>
    </source>
</evidence>
<dbReference type="NCBIfam" id="NF004491">
    <property type="entry name" value="PRK05826.1"/>
    <property type="match status" value="1"/>
</dbReference>
<dbReference type="GO" id="GO:0005524">
    <property type="term" value="F:ATP binding"/>
    <property type="evidence" value="ECO:0007669"/>
    <property type="project" value="UniProtKB-KW"/>
</dbReference>
<keyword evidence="14 19" id="KW-0670">Pyruvate</keyword>
<dbReference type="GO" id="GO:0030955">
    <property type="term" value="F:potassium ion binding"/>
    <property type="evidence" value="ECO:0007669"/>
    <property type="project" value="UniProtKB-UniRule"/>
</dbReference>
<dbReference type="InterPro" id="IPR015793">
    <property type="entry name" value="Pyrv_Knase_brl"/>
</dbReference>
<evidence type="ECO:0000256" key="9">
    <source>
        <dbReference type="ARBA" id="ARBA00022741"/>
    </source>
</evidence>
<keyword evidence="20" id="KW-1185">Reference proteome</keyword>
<sequence>MSTKRTKIVCTMGPATESDDVLRELIKSGMNVARFNFSHGSHDYHRNNIERVRRISDELSIPVAIMLDTKGPEIRTGELENHEKVTLETGNRAIITTDDGVVGTAERFSLDYKELPKEVEKGSTILIDDGLIELTVDHVEGNDMHCVVDNGGELGEKKGVNVPNVEVGLPSVTEQDKADIMFGCELGIDAIAASFIRNGEAVDEIREICAESGMRNVYIFPKIESAMGVKNFDEILEHSDGIMVARGDLGVEIPPAEVPHVQKTVISKCAAAYKPVITATQMLDSMIRNPRPTRAEVTDVANAIYDGTDCVMLSGETAAGKYPVEAVKMMASVCKETEKYLAERHQYHDRGGLRNVNAAIGLAAVEIADRVDAKCIICPTHSGRTARLISNFRPHLNIVAMSPSNHAIRKTCFLWGVDGYKTTEQGSLSSTCYNALTIAKEQGVVNTGDLVVITAGDPQTSPSQGDYITSTNMTMVSQIQ</sequence>
<comment type="catalytic activity">
    <reaction evidence="16">
        <text>pyruvate + ATP = phosphoenolpyruvate + ADP + H(+)</text>
        <dbReference type="Rhea" id="RHEA:18157"/>
        <dbReference type="ChEBI" id="CHEBI:15361"/>
        <dbReference type="ChEBI" id="CHEBI:15378"/>
        <dbReference type="ChEBI" id="CHEBI:30616"/>
        <dbReference type="ChEBI" id="CHEBI:58702"/>
        <dbReference type="ChEBI" id="CHEBI:456216"/>
        <dbReference type="EC" id="2.7.1.40"/>
    </reaction>
</comment>
<keyword evidence="7 16" id="KW-0808">Transferase</keyword>
<dbReference type="Gene3D" id="2.40.33.10">
    <property type="entry name" value="PK beta-barrel domain-like"/>
    <property type="match status" value="1"/>
</dbReference>
<proteinExistence type="inferred from homology"/>
<feature type="domain" description="Pyruvate kinase barrel" evidence="17">
    <location>
        <begin position="4"/>
        <end position="327"/>
    </location>
</feature>
<dbReference type="InterPro" id="IPR036918">
    <property type="entry name" value="Pyrv_Knase_C_sf"/>
</dbReference>
<dbReference type="RefSeq" id="WP_013251416.1">
    <property type="nucleotide sequence ID" value="NC_014363.1"/>
</dbReference>
<evidence type="ECO:0000256" key="13">
    <source>
        <dbReference type="ARBA" id="ARBA00023152"/>
    </source>
</evidence>
<keyword evidence="11" id="KW-0067">ATP-binding</keyword>
<dbReference type="InterPro" id="IPR015813">
    <property type="entry name" value="Pyrv/PenolPyrv_kinase-like_dom"/>
</dbReference>
<dbReference type="InterPro" id="IPR040442">
    <property type="entry name" value="Pyrv_kinase-like_dom_sf"/>
</dbReference>
<feature type="domain" description="Pyruvate kinase C-terminal" evidence="18">
    <location>
        <begin position="359"/>
        <end position="463"/>
    </location>
</feature>
<dbReference type="InterPro" id="IPR001697">
    <property type="entry name" value="Pyr_Knase"/>
</dbReference>
<dbReference type="SUPFAM" id="SSF52935">
    <property type="entry name" value="PK C-terminal domain-like"/>
    <property type="match status" value="1"/>
</dbReference>
<protein>
    <recommendedName>
        <fullName evidence="6 15">Pyruvate kinase</fullName>
        <ecNumber evidence="6 15">2.7.1.40</ecNumber>
    </recommendedName>
</protein>
<evidence type="ECO:0000256" key="8">
    <source>
        <dbReference type="ARBA" id="ARBA00022723"/>
    </source>
</evidence>
<organism evidence="19 20">
    <name type="scientific">Olsenella uli (strain ATCC 49627 / DSM 7084 / CCUG 31166 / CIP 109912 / JCM 12494 / LMG 11480 / NCIMB 702895 / VPI D76D-27C)</name>
    <name type="common">Lactobacillus uli</name>
    <dbReference type="NCBI Taxonomy" id="633147"/>
    <lineage>
        <taxon>Bacteria</taxon>
        <taxon>Bacillati</taxon>
        <taxon>Actinomycetota</taxon>
        <taxon>Coriobacteriia</taxon>
        <taxon>Coriobacteriales</taxon>
        <taxon>Atopobiaceae</taxon>
        <taxon>Olsenella</taxon>
    </lineage>
</organism>
<evidence type="ECO:0000259" key="17">
    <source>
        <dbReference type="Pfam" id="PF00224"/>
    </source>
</evidence>
<dbReference type="GO" id="GO:0016301">
    <property type="term" value="F:kinase activity"/>
    <property type="evidence" value="ECO:0007669"/>
    <property type="project" value="UniProtKB-KW"/>
</dbReference>
<keyword evidence="13 16" id="KW-0324">Glycolysis</keyword>
<dbReference type="AlphaFoldDB" id="E1QZ50"/>
<reference evidence="19 20" key="1">
    <citation type="journal article" date="2010" name="Stand. Genomic Sci.">
        <title>Complete genome sequence of Olsenella uli type strain (VPI D76D-27C).</title>
        <authorList>
            <person name="Goker M."/>
            <person name="Held B."/>
            <person name="Lucas S."/>
            <person name="Nolan M."/>
            <person name="Yasawong M."/>
            <person name="Glavina Del Rio T."/>
            <person name="Tice H."/>
            <person name="Cheng J.F."/>
            <person name="Bruce D."/>
            <person name="Detter J.C."/>
            <person name="Tapia R."/>
            <person name="Han C."/>
            <person name="Goodwin L."/>
            <person name="Pitluck S."/>
            <person name="Liolios K."/>
            <person name="Ivanova N."/>
            <person name="Mavromatis K."/>
            <person name="Mikhailova N."/>
            <person name="Pati A."/>
            <person name="Chen A."/>
            <person name="Palaniappan K."/>
            <person name="Land M."/>
            <person name="Hauser L."/>
            <person name="Chang Y.J."/>
            <person name="Jeffries C.D."/>
            <person name="Rohde M."/>
            <person name="Sikorski J."/>
            <person name="Pukall R."/>
            <person name="Woyke T."/>
            <person name="Bristow J."/>
            <person name="Eisen J.A."/>
            <person name="Markowitz V."/>
            <person name="Hugenholtz P."/>
            <person name="Kyrpides N.C."/>
            <person name="Klenk H.P."/>
            <person name="Lapidus A."/>
        </authorList>
    </citation>
    <scope>NUCLEOTIDE SEQUENCE [LARGE SCALE GENOMIC DNA]</scope>
    <source>
        <strain evidence="20">ATCC 49627 / DSM 7084 / CIP 109912 / JCM 12494 / NCIMB 702895 / VPI D76D-27C</strain>
    </source>
</reference>
<evidence type="ECO:0000256" key="10">
    <source>
        <dbReference type="ARBA" id="ARBA00022777"/>
    </source>
</evidence>
<comment type="pathway">
    <text evidence="3 16">Carbohydrate degradation; glycolysis; pyruvate from D-glyceraldehyde 3-phosphate: step 5/5.</text>
</comment>
<dbReference type="Pfam" id="PF02887">
    <property type="entry name" value="PK_C"/>
    <property type="match status" value="1"/>
</dbReference>
<dbReference type="HOGENOM" id="CLU_015439_0_2_11"/>
<evidence type="ECO:0000256" key="5">
    <source>
        <dbReference type="ARBA" id="ARBA00011881"/>
    </source>
</evidence>
<dbReference type="STRING" id="633147.Olsu_0549"/>
<dbReference type="Gene3D" id="3.40.1380.20">
    <property type="entry name" value="Pyruvate kinase, C-terminal domain"/>
    <property type="match status" value="1"/>
</dbReference>
<evidence type="ECO:0000256" key="11">
    <source>
        <dbReference type="ARBA" id="ARBA00022840"/>
    </source>
</evidence>
<dbReference type="InterPro" id="IPR011037">
    <property type="entry name" value="Pyrv_Knase-like_insert_dom_sf"/>
</dbReference>
<dbReference type="GO" id="GO:0006950">
    <property type="term" value="P:response to stress"/>
    <property type="evidence" value="ECO:0007669"/>
    <property type="project" value="UniProtKB-ARBA"/>
</dbReference>
<dbReference type="OrthoDB" id="9812123at2"/>
<comment type="subunit">
    <text evidence="5">Homotetramer.</text>
</comment>
<keyword evidence="10 16" id="KW-0418">Kinase</keyword>
<evidence type="ECO:0000313" key="20">
    <source>
        <dbReference type="Proteomes" id="UP000000333"/>
    </source>
</evidence>
<keyword evidence="12 16" id="KW-0460">Magnesium</keyword>
<dbReference type="InterPro" id="IPR015795">
    <property type="entry name" value="Pyrv_Knase_C"/>
</dbReference>
<dbReference type="NCBIfam" id="TIGR01064">
    <property type="entry name" value="pyruv_kin"/>
    <property type="match status" value="1"/>
</dbReference>
<evidence type="ECO:0000256" key="14">
    <source>
        <dbReference type="ARBA" id="ARBA00023317"/>
    </source>
</evidence>
<comment type="cofactor">
    <cofactor evidence="1">
        <name>Mg(2+)</name>
        <dbReference type="ChEBI" id="CHEBI:18420"/>
    </cofactor>
</comment>
<evidence type="ECO:0000256" key="2">
    <source>
        <dbReference type="ARBA" id="ARBA00001958"/>
    </source>
</evidence>
<dbReference type="SUPFAM" id="SSF51621">
    <property type="entry name" value="Phosphoenolpyruvate/pyruvate domain"/>
    <property type="match status" value="1"/>
</dbReference>